<dbReference type="InterPro" id="IPR013328">
    <property type="entry name" value="6PGD_dom2"/>
</dbReference>
<dbReference type="GO" id="GO:0005737">
    <property type="term" value="C:cytoplasm"/>
    <property type="evidence" value="ECO:0007669"/>
    <property type="project" value="TreeGrafter"/>
</dbReference>
<evidence type="ECO:0000259" key="12">
    <source>
        <dbReference type="Pfam" id="PF08546"/>
    </source>
</evidence>
<dbReference type="InterPro" id="IPR013332">
    <property type="entry name" value="KPR_N"/>
</dbReference>
<sequence>MKVCIFGAGGVGGYFGGRLAQAGIDVTFIARGAHLDAILADGLHVKSIDGDFVVHPAKATALPEAVGPVDVVLCCMKSWQVTEAADQMRALVGPQTLVIPLLNGVEAHDILARSLGAEHVLPGLCKLITMIDNPGHIRHAGAAPYLAFGEVDGRLSQRAQHVAQVFSEARGVSVHLSRNIMTQLWRKFMLIAPWSGIGALTRSPIGAIRSLPETRAMLMDSIREVYDVARAVGVPVEEKAIEDTMAFIDALPFEGTASMQRDIMAGRPSELNEQPGAVVRHGEKYNVPTPVNRLTYHSLLPQEHMAGKKLP</sequence>
<reference evidence="13 14" key="1">
    <citation type="submission" date="2019-11" db="EMBL/GenBank/DDBJ databases">
        <title>Comparative genomics of hydrocarbon-degrading Desulfosarcina strains.</title>
        <authorList>
            <person name="Watanabe M."/>
            <person name="Kojima H."/>
            <person name="Fukui M."/>
        </authorList>
    </citation>
    <scope>NUCLEOTIDE SEQUENCE [LARGE SCALE GENOMIC DNA]</scope>
    <source>
        <strain evidence="13 14">PP31</strain>
    </source>
</reference>
<keyword evidence="6 10" id="KW-0521">NADP</keyword>
<dbReference type="PANTHER" id="PTHR21708:SF26">
    <property type="entry name" value="2-DEHYDROPANTOATE 2-REDUCTASE"/>
    <property type="match status" value="1"/>
</dbReference>
<evidence type="ECO:0000256" key="5">
    <source>
        <dbReference type="ARBA" id="ARBA00019465"/>
    </source>
</evidence>
<evidence type="ECO:0000256" key="7">
    <source>
        <dbReference type="ARBA" id="ARBA00023002"/>
    </source>
</evidence>
<organism evidence="13 14">
    <name type="scientific">Desulfosarcina widdelii</name>
    <dbReference type="NCBI Taxonomy" id="947919"/>
    <lineage>
        <taxon>Bacteria</taxon>
        <taxon>Pseudomonadati</taxon>
        <taxon>Thermodesulfobacteriota</taxon>
        <taxon>Desulfobacteria</taxon>
        <taxon>Desulfobacterales</taxon>
        <taxon>Desulfosarcinaceae</taxon>
        <taxon>Desulfosarcina</taxon>
    </lineage>
</organism>
<dbReference type="FunFam" id="3.40.50.720:FF:000307">
    <property type="entry name" value="2-dehydropantoate 2-reductase"/>
    <property type="match status" value="1"/>
</dbReference>
<dbReference type="InterPro" id="IPR013752">
    <property type="entry name" value="KPA_reductase"/>
</dbReference>
<dbReference type="AlphaFoldDB" id="A0A5K7Z8Q0"/>
<accession>A0A5K7Z8Q0</accession>
<keyword evidence="7 10" id="KW-0560">Oxidoreductase</keyword>
<feature type="domain" description="Ketopantoate reductase N-terminal" evidence="11">
    <location>
        <begin position="3"/>
        <end position="152"/>
    </location>
</feature>
<dbReference type="Pfam" id="PF08546">
    <property type="entry name" value="ApbA_C"/>
    <property type="match status" value="1"/>
</dbReference>
<dbReference type="Pfam" id="PF02558">
    <property type="entry name" value="ApbA"/>
    <property type="match status" value="1"/>
</dbReference>
<dbReference type="SUPFAM" id="SSF48179">
    <property type="entry name" value="6-phosphogluconate dehydrogenase C-terminal domain-like"/>
    <property type="match status" value="1"/>
</dbReference>
<evidence type="ECO:0000256" key="2">
    <source>
        <dbReference type="ARBA" id="ARBA00004994"/>
    </source>
</evidence>
<evidence type="ECO:0000313" key="14">
    <source>
        <dbReference type="Proteomes" id="UP000427769"/>
    </source>
</evidence>
<dbReference type="RefSeq" id="WP_155302013.1">
    <property type="nucleotide sequence ID" value="NZ_AP021875.1"/>
</dbReference>
<dbReference type="GO" id="GO:0008677">
    <property type="term" value="F:2-dehydropantoate 2-reductase activity"/>
    <property type="evidence" value="ECO:0007669"/>
    <property type="project" value="UniProtKB-EC"/>
</dbReference>
<dbReference type="Gene3D" id="1.10.1040.10">
    <property type="entry name" value="N-(1-d-carboxylethyl)-l-norvaline Dehydrogenase, domain 2"/>
    <property type="match status" value="1"/>
</dbReference>
<dbReference type="OrthoDB" id="5333395at2"/>
<evidence type="ECO:0000259" key="11">
    <source>
        <dbReference type="Pfam" id="PF02558"/>
    </source>
</evidence>
<evidence type="ECO:0000256" key="3">
    <source>
        <dbReference type="ARBA" id="ARBA00007870"/>
    </source>
</evidence>
<dbReference type="InterPro" id="IPR051402">
    <property type="entry name" value="KPR-Related"/>
</dbReference>
<dbReference type="EC" id="1.1.1.169" evidence="4 10"/>
<feature type="domain" description="Ketopantoate reductase C-terminal" evidence="12">
    <location>
        <begin position="179"/>
        <end position="298"/>
    </location>
</feature>
<evidence type="ECO:0000313" key="13">
    <source>
        <dbReference type="EMBL" id="BBO72847.1"/>
    </source>
</evidence>
<dbReference type="FunFam" id="1.10.1040.10:FF:000017">
    <property type="entry name" value="2-dehydropantoate 2-reductase"/>
    <property type="match status" value="1"/>
</dbReference>
<dbReference type="NCBIfam" id="TIGR00745">
    <property type="entry name" value="apbA_panE"/>
    <property type="match status" value="1"/>
</dbReference>
<dbReference type="KEGG" id="dwd:DSCW_02640"/>
<dbReference type="GO" id="GO:0015940">
    <property type="term" value="P:pantothenate biosynthetic process"/>
    <property type="evidence" value="ECO:0007669"/>
    <property type="project" value="UniProtKB-UniPathway"/>
</dbReference>
<evidence type="ECO:0000256" key="9">
    <source>
        <dbReference type="ARBA" id="ARBA00048793"/>
    </source>
</evidence>
<dbReference type="UniPathway" id="UPA00028">
    <property type="reaction ID" value="UER00004"/>
</dbReference>
<comment type="pathway">
    <text evidence="2 10">Cofactor biosynthesis; (R)-pantothenate biosynthesis; (R)-pantoate from 3-methyl-2-oxobutanoate: step 2/2.</text>
</comment>
<comment type="function">
    <text evidence="1 10">Catalyzes the NADPH-dependent reduction of ketopantoate into pantoic acid.</text>
</comment>
<dbReference type="NCBIfam" id="NF005091">
    <property type="entry name" value="PRK06522.2-2"/>
    <property type="match status" value="1"/>
</dbReference>
<dbReference type="InterPro" id="IPR003710">
    <property type="entry name" value="ApbA"/>
</dbReference>
<dbReference type="EMBL" id="AP021875">
    <property type="protein sequence ID" value="BBO72847.1"/>
    <property type="molecule type" value="Genomic_DNA"/>
</dbReference>
<evidence type="ECO:0000256" key="1">
    <source>
        <dbReference type="ARBA" id="ARBA00002919"/>
    </source>
</evidence>
<dbReference type="PANTHER" id="PTHR21708">
    <property type="entry name" value="PROBABLE 2-DEHYDROPANTOATE 2-REDUCTASE"/>
    <property type="match status" value="1"/>
</dbReference>
<dbReference type="Gene3D" id="3.40.50.720">
    <property type="entry name" value="NAD(P)-binding Rossmann-like Domain"/>
    <property type="match status" value="1"/>
</dbReference>
<protein>
    <recommendedName>
        <fullName evidence="5 10">2-dehydropantoate 2-reductase</fullName>
        <ecNumber evidence="4 10">1.1.1.169</ecNumber>
    </recommendedName>
    <alternativeName>
        <fullName evidence="8 10">Ketopantoate reductase</fullName>
    </alternativeName>
</protein>
<name>A0A5K7Z8Q0_9BACT</name>
<keyword evidence="10" id="KW-0566">Pantothenate biosynthesis</keyword>
<comment type="similarity">
    <text evidence="3 10">Belongs to the ketopantoate reductase family.</text>
</comment>
<evidence type="ECO:0000256" key="10">
    <source>
        <dbReference type="RuleBase" id="RU362068"/>
    </source>
</evidence>
<dbReference type="InterPro" id="IPR036291">
    <property type="entry name" value="NAD(P)-bd_dom_sf"/>
</dbReference>
<dbReference type="SUPFAM" id="SSF51735">
    <property type="entry name" value="NAD(P)-binding Rossmann-fold domains"/>
    <property type="match status" value="1"/>
</dbReference>
<proteinExistence type="inferred from homology"/>
<dbReference type="Proteomes" id="UP000427769">
    <property type="component" value="Chromosome"/>
</dbReference>
<evidence type="ECO:0000256" key="6">
    <source>
        <dbReference type="ARBA" id="ARBA00022857"/>
    </source>
</evidence>
<comment type="catalytic activity">
    <reaction evidence="9 10">
        <text>(R)-pantoate + NADP(+) = 2-dehydropantoate + NADPH + H(+)</text>
        <dbReference type="Rhea" id="RHEA:16233"/>
        <dbReference type="ChEBI" id="CHEBI:11561"/>
        <dbReference type="ChEBI" id="CHEBI:15378"/>
        <dbReference type="ChEBI" id="CHEBI:15980"/>
        <dbReference type="ChEBI" id="CHEBI:57783"/>
        <dbReference type="ChEBI" id="CHEBI:58349"/>
        <dbReference type="EC" id="1.1.1.169"/>
    </reaction>
</comment>
<keyword evidence="14" id="KW-1185">Reference proteome</keyword>
<gene>
    <name evidence="13" type="ORF">DSCW_02640</name>
</gene>
<dbReference type="InterPro" id="IPR008927">
    <property type="entry name" value="6-PGluconate_DH-like_C_sf"/>
</dbReference>
<evidence type="ECO:0000256" key="4">
    <source>
        <dbReference type="ARBA" id="ARBA00013014"/>
    </source>
</evidence>
<evidence type="ECO:0000256" key="8">
    <source>
        <dbReference type="ARBA" id="ARBA00032024"/>
    </source>
</evidence>